<dbReference type="Gene3D" id="1.10.238.10">
    <property type="entry name" value="EF-hand"/>
    <property type="match status" value="1"/>
</dbReference>
<keyword evidence="2" id="KW-1185">Reference proteome</keyword>
<sequence length="76" mass="9013">MEGDQRDRRYYPPTRHNNLDELCRSTQFTRKEIQHMYRSFKEGFQNLTVTVGIVERAGFNSQEDIQVVSAALRTLY</sequence>
<evidence type="ECO:0000313" key="2">
    <source>
        <dbReference type="Proteomes" id="UP001054945"/>
    </source>
</evidence>
<evidence type="ECO:0000313" key="1">
    <source>
        <dbReference type="EMBL" id="GIX87725.1"/>
    </source>
</evidence>
<comment type="caution">
    <text evidence="1">The sequence shown here is derived from an EMBL/GenBank/DDBJ whole genome shotgun (WGS) entry which is preliminary data.</text>
</comment>
<dbReference type="AlphaFoldDB" id="A0AAV4NVE9"/>
<accession>A0AAV4NVE9</accession>
<name>A0AAV4NVE9_CAEEX</name>
<protein>
    <recommendedName>
        <fullName evidence="3">4a-hydroxytetrahydrobiopterin dehydratase</fullName>
    </recommendedName>
</protein>
<proteinExistence type="predicted"/>
<evidence type="ECO:0008006" key="3">
    <source>
        <dbReference type="Google" id="ProtNLM"/>
    </source>
</evidence>
<reference evidence="1 2" key="1">
    <citation type="submission" date="2021-06" db="EMBL/GenBank/DDBJ databases">
        <title>Caerostris extrusa draft genome.</title>
        <authorList>
            <person name="Kono N."/>
            <person name="Arakawa K."/>
        </authorList>
    </citation>
    <scope>NUCLEOTIDE SEQUENCE [LARGE SCALE GENOMIC DNA]</scope>
</reference>
<dbReference type="Proteomes" id="UP001054945">
    <property type="component" value="Unassembled WGS sequence"/>
</dbReference>
<organism evidence="1 2">
    <name type="scientific">Caerostris extrusa</name>
    <name type="common">Bark spider</name>
    <name type="synonym">Caerostris bankana</name>
    <dbReference type="NCBI Taxonomy" id="172846"/>
    <lineage>
        <taxon>Eukaryota</taxon>
        <taxon>Metazoa</taxon>
        <taxon>Ecdysozoa</taxon>
        <taxon>Arthropoda</taxon>
        <taxon>Chelicerata</taxon>
        <taxon>Arachnida</taxon>
        <taxon>Araneae</taxon>
        <taxon>Araneomorphae</taxon>
        <taxon>Entelegynae</taxon>
        <taxon>Araneoidea</taxon>
        <taxon>Araneidae</taxon>
        <taxon>Caerostris</taxon>
    </lineage>
</organism>
<dbReference type="EMBL" id="BPLR01003706">
    <property type="protein sequence ID" value="GIX87725.1"/>
    <property type="molecule type" value="Genomic_DNA"/>
</dbReference>
<gene>
    <name evidence="1" type="ORF">CEXT_28831</name>
</gene>